<feature type="domain" description="DNA methylase N-4/N-6" evidence="7">
    <location>
        <begin position="116"/>
        <end position="439"/>
    </location>
</feature>
<protein>
    <recommendedName>
        <fullName evidence="2">site-specific DNA-methyltransferase (adenine-specific)</fullName>
        <ecNumber evidence="2">2.1.1.72</ecNumber>
    </recommendedName>
</protein>
<dbReference type="RefSeq" id="WP_168037796.1">
    <property type="nucleotide sequence ID" value="NZ_JAATJH010000004.1"/>
</dbReference>
<evidence type="ECO:0000259" key="7">
    <source>
        <dbReference type="Pfam" id="PF01555"/>
    </source>
</evidence>
<keyword evidence="4 8" id="KW-0808">Transferase</keyword>
<dbReference type="SUPFAM" id="SSF53335">
    <property type="entry name" value="S-adenosyl-L-methionine-dependent methyltransferases"/>
    <property type="match status" value="1"/>
</dbReference>
<dbReference type="PRINTS" id="PR00506">
    <property type="entry name" value="D21N6MTFRASE"/>
</dbReference>
<comment type="catalytic activity">
    <reaction evidence="6">
        <text>a 2'-deoxyadenosine in DNA + S-adenosyl-L-methionine = an N(6)-methyl-2'-deoxyadenosine in DNA + S-adenosyl-L-homocysteine + H(+)</text>
        <dbReference type="Rhea" id="RHEA:15197"/>
        <dbReference type="Rhea" id="RHEA-COMP:12418"/>
        <dbReference type="Rhea" id="RHEA-COMP:12419"/>
        <dbReference type="ChEBI" id="CHEBI:15378"/>
        <dbReference type="ChEBI" id="CHEBI:57856"/>
        <dbReference type="ChEBI" id="CHEBI:59789"/>
        <dbReference type="ChEBI" id="CHEBI:90615"/>
        <dbReference type="ChEBI" id="CHEBI:90616"/>
        <dbReference type="EC" id="2.1.1.72"/>
    </reaction>
</comment>
<evidence type="ECO:0000256" key="3">
    <source>
        <dbReference type="ARBA" id="ARBA00022603"/>
    </source>
</evidence>
<evidence type="ECO:0000313" key="8">
    <source>
        <dbReference type="EMBL" id="NJC27036.1"/>
    </source>
</evidence>
<dbReference type="Pfam" id="PF01555">
    <property type="entry name" value="N6_N4_Mtase"/>
    <property type="match status" value="1"/>
</dbReference>
<keyword evidence="9" id="KW-1185">Reference proteome</keyword>
<evidence type="ECO:0000256" key="1">
    <source>
        <dbReference type="ARBA" id="ARBA00006594"/>
    </source>
</evidence>
<dbReference type="EMBL" id="JAATJH010000004">
    <property type="protein sequence ID" value="NJC27036.1"/>
    <property type="molecule type" value="Genomic_DNA"/>
</dbReference>
<dbReference type="InterPro" id="IPR029063">
    <property type="entry name" value="SAM-dependent_MTases_sf"/>
</dbReference>
<sequence length="636" mass="72045">MQKITKDHELAASQNPVTENIEKLRQLFPSIVSEDKIDFEALKQLLGDEVTEDEEYFRFVWPGKKQARAEALKPSTGTLRPAPEESLDWETTQNVYIEGDNLEVLKLLQRSYAGKVKMIYIDPPYNTGKDFVYKDNYRDNLANYRENYGRKDEEGNAIATQSERNAESSGRYHSNWLNMMYPRLQLARNLLREDGVIFISIDDNEIENITKIANEIFGEDNFLEVYLWESTFRPDNSSTLYRENAQYVLAFVRNLKALGRIYGSKQGSVGLPSLTKNSMKASKLSFPPNTVKAQFGDGKYLSGEKDSGYILHEDVIVKSGIIENSFSITGRVIWGQNYLDSELEKGTEIIFKTSDFVPYSKKAEDKRLAPETILPQKIVKDVLAGRAEVSKLFEEAIFDHPKPSSLIQYFNNFFDDDNAVILDFFSGSGSTAHAVLNFNSEKNSNRKYILVQLPQATDLDSIAHKAGYHTIAEIGKERIRRVAKKIREEEPEKAAEMDLGFRVFKLDSSNIEAWDPDPDNLENNLFSENIKPDRSEYDLVYEILLKYGLDLSLPIAERTGPDKRHTLYCVGGGALFLCLGSGITRRSGEAILAWAQEIGAENPKVVFRDTGFTSSVEKTNVYEVLRSGGVEDVKSV</sequence>
<dbReference type="InterPro" id="IPR002295">
    <property type="entry name" value="N4/N6-MTase_EcoPI_Mod-like"/>
</dbReference>
<evidence type="ECO:0000256" key="6">
    <source>
        <dbReference type="ARBA" id="ARBA00047942"/>
    </source>
</evidence>
<dbReference type="GO" id="GO:0032259">
    <property type="term" value="P:methylation"/>
    <property type="evidence" value="ECO:0007669"/>
    <property type="project" value="UniProtKB-KW"/>
</dbReference>
<evidence type="ECO:0000256" key="4">
    <source>
        <dbReference type="ARBA" id="ARBA00022679"/>
    </source>
</evidence>
<dbReference type="PIRSF" id="PIRSF015855">
    <property type="entry name" value="TypeIII_Mtase_mKpnI"/>
    <property type="match status" value="1"/>
</dbReference>
<comment type="similarity">
    <text evidence="1">Belongs to the N(4)/N(6)-methyltransferase family.</text>
</comment>
<reference evidence="8 9" key="1">
    <citation type="submission" date="2020-03" db="EMBL/GenBank/DDBJ databases">
        <title>Genomic Encyclopedia of Type Strains, Phase IV (KMG-IV): sequencing the most valuable type-strain genomes for metagenomic binning, comparative biology and taxonomic classification.</title>
        <authorList>
            <person name="Goeker M."/>
        </authorList>
    </citation>
    <scope>NUCLEOTIDE SEQUENCE [LARGE SCALE GENOMIC DNA]</scope>
    <source>
        <strain evidence="8 9">DSM 105096</strain>
    </source>
</reference>
<dbReference type="GO" id="GO:0009007">
    <property type="term" value="F:site-specific DNA-methyltransferase (adenine-specific) activity"/>
    <property type="evidence" value="ECO:0007669"/>
    <property type="project" value="UniProtKB-EC"/>
</dbReference>
<keyword evidence="3 8" id="KW-0489">Methyltransferase</keyword>
<dbReference type="InterPro" id="IPR002052">
    <property type="entry name" value="DNA_methylase_N6_adenine_CS"/>
</dbReference>
<gene>
    <name evidence="8" type="ORF">GGR27_002549</name>
</gene>
<evidence type="ECO:0000256" key="5">
    <source>
        <dbReference type="ARBA" id="ARBA00022691"/>
    </source>
</evidence>
<dbReference type="PROSITE" id="PS00092">
    <property type="entry name" value="N6_MTASE"/>
    <property type="match status" value="1"/>
</dbReference>
<proteinExistence type="inferred from homology"/>
<comment type="caution">
    <text evidence="8">The sequence shown here is derived from an EMBL/GenBank/DDBJ whole genome shotgun (WGS) entry which is preliminary data.</text>
</comment>
<dbReference type="EC" id="2.1.1.72" evidence="2"/>
<keyword evidence="5" id="KW-0949">S-adenosyl-L-methionine</keyword>
<name>A0ABX0XDM8_9BACT</name>
<organism evidence="8 9">
    <name type="scientific">Neolewinella antarctica</name>
    <dbReference type="NCBI Taxonomy" id="442734"/>
    <lineage>
        <taxon>Bacteria</taxon>
        <taxon>Pseudomonadati</taxon>
        <taxon>Bacteroidota</taxon>
        <taxon>Saprospiria</taxon>
        <taxon>Saprospirales</taxon>
        <taxon>Lewinellaceae</taxon>
        <taxon>Neolewinella</taxon>
    </lineage>
</organism>
<dbReference type="InterPro" id="IPR002941">
    <property type="entry name" value="DNA_methylase_N4/N6"/>
</dbReference>
<evidence type="ECO:0000256" key="2">
    <source>
        <dbReference type="ARBA" id="ARBA00011900"/>
    </source>
</evidence>
<dbReference type="Gene3D" id="3.40.50.150">
    <property type="entry name" value="Vaccinia Virus protein VP39"/>
    <property type="match status" value="1"/>
</dbReference>
<accession>A0ABX0XDM8</accession>
<dbReference type="Proteomes" id="UP000770785">
    <property type="component" value="Unassembled WGS sequence"/>
</dbReference>
<evidence type="ECO:0000313" key="9">
    <source>
        <dbReference type="Proteomes" id="UP000770785"/>
    </source>
</evidence>